<evidence type="ECO:0000313" key="11">
    <source>
        <dbReference type="EMBL" id="SEG34368.1"/>
    </source>
</evidence>
<dbReference type="RefSeq" id="WP_103991665.1">
    <property type="nucleotide sequence ID" value="NZ_CP031311.1"/>
</dbReference>
<evidence type="ECO:0000256" key="2">
    <source>
        <dbReference type="ARBA" id="ARBA00012417"/>
    </source>
</evidence>
<dbReference type="InterPro" id="IPR012337">
    <property type="entry name" value="RNaseH-like_sf"/>
</dbReference>
<dbReference type="PANTHER" id="PTHR10322">
    <property type="entry name" value="DNA POLYMERASE CATALYTIC SUBUNIT"/>
    <property type="match status" value="1"/>
</dbReference>
<dbReference type="InterPro" id="IPR043502">
    <property type="entry name" value="DNA/RNA_pol_sf"/>
</dbReference>
<evidence type="ECO:0000256" key="4">
    <source>
        <dbReference type="ARBA" id="ARBA00022695"/>
    </source>
</evidence>
<evidence type="ECO:0000259" key="9">
    <source>
        <dbReference type="Pfam" id="PF03104"/>
    </source>
</evidence>
<dbReference type="Gene3D" id="3.30.342.10">
    <property type="entry name" value="DNA Polymerase, chain B, domain 1"/>
    <property type="match status" value="1"/>
</dbReference>
<dbReference type="GeneID" id="39858611"/>
<dbReference type="InterPro" id="IPR006133">
    <property type="entry name" value="DNA-dir_DNA_pol_B_exonuc"/>
</dbReference>
<dbReference type="OrthoDB" id="323192at2157"/>
<keyword evidence="5" id="KW-0239">DNA-directed DNA polymerase</keyword>
<evidence type="ECO:0000256" key="3">
    <source>
        <dbReference type="ARBA" id="ARBA00022679"/>
    </source>
</evidence>
<dbReference type="InterPro" id="IPR006134">
    <property type="entry name" value="DNA-dir_DNA_pol_B_multi_dom"/>
</dbReference>
<dbReference type="InterPro" id="IPR050240">
    <property type="entry name" value="DNA_pol_type-B"/>
</dbReference>
<dbReference type="GO" id="GO:0000166">
    <property type="term" value="F:nucleotide binding"/>
    <property type="evidence" value="ECO:0007669"/>
    <property type="project" value="InterPro"/>
</dbReference>
<dbReference type="SMART" id="SM00486">
    <property type="entry name" value="POLBc"/>
    <property type="match status" value="1"/>
</dbReference>
<dbReference type="SUPFAM" id="SSF56672">
    <property type="entry name" value="DNA/RNA polymerases"/>
    <property type="match status" value="1"/>
</dbReference>
<keyword evidence="12" id="KW-1185">Reference proteome</keyword>
<dbReference type="Gene3D" id="3.90.1600.10">
    <property type="entry name" value="Palm domain of DNA polymerase"/>
    <property type="match status" value="1"/>
</dbReference>
<dbReference type="EMBL" id="FNVN01000002">
    <property type="protein sequence ID" value="SEG34368.1"/>
    <property type="molecule type" value="Genomic_DNA"/>
</dbReference>
<dbReference type="SUPFAM" id="SSF53098">
    <property type="entry name" value="Ribonuclease H-like"/>
    <property type="match status" value="1"/>
</dbReference>
<dbReference type="GO" id="GO:0006261">
    <property type="term" value="P:DNA-templated DNA replication"/>
    <property type="evidence" value="ECO:0007669"/>
    <property type="project" value="TreeGrafter"/>
</dbReference>
<dbReference type="EMBL" id="CP031311">
    <property type="protein sequence ID" value="QCC48133.1"/>
    <property type="molecule type" value="Genomic_DNA"/>
</dbReference>
<dbReference type="Pfam" id="PF03104">
    <property type="entry name" value="DNA_pol_B_exo1"/>
    <property type="match status" value="1"/>
</dbReference>
<evidence type="ECO:0000313" key="13">
    <source>
        <dbReference type="Proteomes" id="UP000296733"/>
    </source>
</evidence>
<dbReference type="InterPro" id="IPR023211">
    <property type="entry name" value="DNA_pol_palm_dom_sf"/>
</dbReference>
<reference evidence="10 13" key="2">
    <citation type="journal article" date="2019" name="Nat. Commun.">
        <title>A new type of DNA phosphorothioation-based antiviral system in archaea.</title>
        <authorList>
            <person name="Xiong L."/>
            <person name="Liu S."/>
            <person name="Chen S."/>
            <person name="Xiao Y."/>
            <person name="Zhu B."/>
            <person name="Gao Y."/>
            <person name="Zhang Y."/>
            <person name="Chen B."/>
            <person name="Luo J."/>
            <person name="Deng Z."/>
            <person name="Chen X."/>
            <person name="Wang L."/>
            <person name="Chen S."/>
        </authorList>
    </citation>
    <scope>NUCLEOTIDE SEQUENCE [LARGE SCALE GENOMIC DNA]</scope>
    <source>
        <strain evidence="10 13">CGMCC 1.10331</strain>
    </source>
</reference>
<dbReference type="Pfam" id="PF00136">
    <property type="entry name" value="DNA_pol_B"/>
    <property type="match status" value="1"/>
</dbReference>
<comment type="catalytic activity">
    <reaction evidence="7">
        <text>DNA(n) + a 2'-deoxyribonucleoside 5'-triphosphate = DNA(n+1) + diphosphate</text>
        <dbReference type="Rhea" id="RHEA:22508"/>
        <dbReference type="Rhea" id="RHEA-COMP:17339"/>
        <dbReference type="Rhea" id="RHEA-COMP:17340"/>
        <dbReference type="ChEBI" id="CHEBI:33019"/>
        <dbReference type="ChEBI" id="CHEBI:61560"/>
        <dbReference type="ChEBI" id="CHEBI:173112"/>
        <dbReference type="EC" id="2.7.7.7"/>
    </reaction>
</comment>
<dbReference type="GO" id="GO:0003887">
    <property type="term" value="F:DNA-directed DNA polymerase activity"/>
    <property type="evidence" value="ECO:0007669"/>
    <property type="project" value="UniProtKB-KW"/>
</dbReference>
<keyword evidence="4" id="KW-0548">Nucleotidyltransferase</keyword>
<comment type="similarity">
    <text evidence="1">Belongs to the DNA polymerase type-B family.</text>
</comment>
<dbReference type="Proteomes" id="UP000236740">
    <property type="component" value="Unassembled WGS sequence"/>
</dbReference>
<protein>
    <recommendedName>
        <fullName evidence="2">DNA-directed DNA polymerase</fullName>
        <ecNumber evidence="2">2.7.7.7</ecNumber>
    </recommendedName>
</protein>
<evidence type="ECO:0000313" key="10">
    <source>
        <dbReference type="EMBL" id="QCC48133.1"/>
    </source>
</evidence>
<reference evidence="11 12" key="1">
    <citation type="submission" date="2016-10" db="EMBL/GenBank/DDBJ databases">
        <authorList>
            <person name="de Groot N.N."/>
        </authorList>
    </citation>
    <scope>NUCLEOTIDE SEQUENCE [LARGE SCALE GENOMIC DNA]</scope>
    <source>
        <strain evidence="11 12">CGMCC 1.10331</strain>
    </source>
</reference>
<keyword evidence="6" id="KW-0238">DNA-binding</keyword>
<dbReference type="Gene3D" id="1.10.132.60">
    <property type="entry name" value="DNA polymerase family B, C-terminal domain"/>
    <property type="match status" value="1"/>
</dbReference>
<dbReference type="InterPro" id="IPR042087">
    <property type="entry name" value="DNA_pol_B_thumb"/>
</dbReference>
<gene>
    <name evidence="10" type="ORF">DV707_10920</name>
    <name evidence="11" type="ORF">SAMN04488133_1952</name>
</gene>
<evidence type="ECO:0000256" key="7">
    <source>
        <dbReference type="ARBA" id="ARBA00049244"/>
    </source>
</evidence>
<dbReference type="AlphaFoldDB" id="A0A1H5ZD85"/>
<dbReference type="PANTHER" id="PTHR10322:SF23">
    <property type="entry name" value="DNA POLYMERASE DELTA CATALYTIC SUBUNIT"/>
    <property type="match status" value="1"/>
</dbReference>
<dbReference type="InterPro" id="IPR006172">
    <property type="entry name" value="DNA-dir_DNA_pol_B"/>
</dbReference>
<evidence type="ECO:0000313" key="12">
    <source>
        <dbReference type="Proteomes" id="UP000236740"/>
    </source>
</evidence>
<feature type="domain" description="DNA-directed DNA polymerase family B exonuclease" evidence="9">
    <location>
        <begin position="145"/>
        <end position="309"/>
    </location>
</feature>
<organism evidence="11 12">
    <name type="scientific">Halobellus limi</name>
    <dbReference type="NCBI Taxonomy" id="699433"/>
    <lineage>
        <taxon>Archaea</taxon>
        <taxon>Methanobacteriati</taxon>
        <taxon>Methanobacteriota</taxon>
        <taxon>Stenosarchaea group</taxon>
        <taxon>Halobacteria</taxon>
        <taxon>Halobacteriales</taxon>
        <taxon>Haloferacaceae</taxon>
        <taxon>Halobellus</taxon>
    </lineage>
</organism>
<sequence length="839" mass="94646">MTTQLHVTNIDIGWDSNRNEVLLNVYGISNRGEHAEQESVAVYGFLPYFYVETAEAKERETDLIRTDGVRDVEHGFKSIYGDDTSKITVNRTKLVRELSDSFDRSFDADVRLENRFRIDLGIYSGIEYEGRRVHYSEITPIDLEGEPRILNFDIETDDRGAFPELGEKRILSIVAHDSWTDEYVGFIDLGGRPVDEVLPGGKPAGLTRLNYYPTERDMLRSFAEYVHEVDCDLITGWNIERFDAPYLLKRMKKKGVDSRRLSRSGYAKVHTGGRNGALALIGGRTVYDMLHAYKRTQRSELPSYRLDAIAEREVGEQKLDHTGEGIYEMWINDADKLLRYNYHDVRLVNEINDAVGVIQFNNSLRMDVGVDFDMTSANHNFIEMLVRRELFARNVCAPTVDFDGGSDEKYTGAHVVDPFYGLARNVVGMDLASLYPYTMAQINASPEVRVEVDIDSLEWNVDTGEAFAQIDGERVPVSVAPNGTAFRLDQEGVFTSLVSEAIDLKAEWKEKKHAADPASEEYEKISVTYDVRKTIVNSAYGVMGWVFFFLYDEPTAEAVTTMGQEVIKATQTFIDEESVGEVVYGDTDSNYVQFPESWDREAVIAAAKEISVDLNEMVYPELAKEWGMGQRECLWDLEVESYAKTFFQAGKKKRYAMWVTWSDGHETDKTKIVGFDTNRSDTAQLTNDLMKEVLVAIIKEADKSEITALVSEYADRVGTSPVEYIGIPQGIKRVLSSYGVKTEAIRGAENANRIMNTNFSAGSKPMRVRIHPAYFDQTGTIDVLSFDDPEELPEEIRVDVTEMTEKLVTKPMGRILPAVDIDVNAAISGQTQGSLSAWA</sequence>
<evidence type="ECO:0000256" key="6">
    <source>
        <dbReference type="ARBA" id="ARBA00023125"/>
    </source>
</evidence>
<accession>A0A1H5ZD85</accession>
<dbReference type="Gene3D" id="3.30.420.10">
    <property type="entry name" value="Ribonuclease H-like superfamily/Ribonuclease H"/>
    <property type="match status" value="1"/>
</dbReference>
<evidence type="ECO:0000256" key="1">
    <source>
        <dbReference type="ARBA" id="ARBA00005755"/>
    </source>
</evidence>
<dbReference type="EC" id="2.7.7.7" evidence="2"/>
<keyword evidence="3" id="KW-0808">Transferase</keyword>
<dbReference type="KEGG" id="hlm:DV707_10920"/>
<evidence type="ECO:0000259" key="8">
    <source>
        <dbReference type="Pfam" id="PF00136"/>
    </source>
</evidence>
<dbReference type="Proteomes" id="UP000296733">
    <property type="component" value="Chromosome"/>
</dbReference>
<dbReference type="GO" id="GO:0003677">
    <property type="term" value="F:DNA binding"/>
    <property type="evidence" value="ECO:0007669"/>
    <property type="project" value="UniProtKB-KW"/>
</dbReference>
<dbReference type="InterPro" id="IPR036397">
    <property type="entry name" value="RNaseH_sf"/>
</dbReference>
<name>A0A1H5ZD85_9EURY</name>
<feature type="domain" description="DNA-directed DNA polymerase family B multifunctional" evidence="8">
    <location>
        <begin position="384"/>
        <end position="711"/>
    </location>
</feature>
<evidence type="ECO:0000256" key="5">
    <source>
        <dbReference type="ARBA" id="ARBA00022932"/>
    </source>
</evidence>
<proteinExistence type="inferred from homology"/>